<proteinExistence type="predicted"/>
<sequence length="226" mass="24753">MENIFLNKYVRRFKRYFIISILFYLIVSNDLVLGKGGGKGGKSGGSKGGKSEGGSSGGGGDVGTSKNKSSSSDKTSSTSYTSSSSGNSSKSTSWVFFYNSGNGQRYCGNLCVLTAVLIPIIILLIIGCGIWKCCRIRKKNKEEKKNKIEADESNSYSSDSTPNYSSTVAPYSHSQLPFNYDYNLGDNYTNYANEHNKLSPLSTELNQVKSSSRRESFDSMDEVRKK</sequence>
<feature type="transmembrane region" description="Helical" evidence="2">
    <location>
        <begin position="16"/>
        <end position="34"/>
    </location>
</feature>
<name>A0A2Z6QV07_9GLOM</name>
<comment type="caution">
    <text evidence="3">The sequence shown here is derived from an EMBL/GenBank/DDBJ whole genome shotgun (WGS) entry which is preliminary data.</text>
</comment>
<feature type="region of interest" description="Disordered" evidence="1">
    <location>
        <begin position="38"/>
        <end position="90"/>
    </location>
</feature>
<feature type="transmembrane region" description="Helical" evidence="2">
    <location>
        <begin position="106"/>
        <end position="131"/>
    </location>
</feature>
<reference evidence="3 5" key="1">
    <citation type="submission" date="2017-11" db="EMBL/GenBank/DDBJ databases">
        <title>The genome of Rhizophagus clarus HR1 reveals common genetic basis of auxotrophy among arbuscular mycorrhizal fungi.</title>
        <authorList>
            <person name="Kobayashi Y."/>
        </authorList>
    </citation>
    <scope>NUCLEOTIDE SEQUENCE [LARGE SCALE GENOMIC DNA]</scope>
    <source>
        <strain evidence="3 5">HR1</strain>
    </source>
</reference>
<feature type="compositionally biased region" description="Polar residues" evidence="1">
    <location>
        <begin position="199"/>
        <end position="210"/>
    </location>
</feature>
<evidence type="ECO:0000313" key="5">
    <source>
        <dbReference type="Proteomes" id="UP000247702"/>
    </source>
</evidence>
<feature type="compositionally biased region" description="Gly residues" evidence="1">
    <location>
        <begin position="38"/>
        <end position="62"/>
    </location>
</feature>
<dbReference type="Proteomes" id="UP000615446">
    <property type="component" value="Unassembled WGS sequence"/>
</dbReference>
<feature type="region of interest" description="Disordered" evidence="1">
    <location>
        <begin position="144"/>
        <end position="166"/>
    </location>
</feature>
<keyword evidence="2" id="KW-1133">Transmembrane helix</keyword>
<dbReference type="Proteomes" id="UP000247702">
    <property type="component" value="Unassembled WGS sequence"/>
</dbReference>
<evidence type="ECO:0000256" key="1">
    <source>
        <dbReference type="SAM" id="MobiDB-lite"/>
    </source>
</evidence>
<feature type="region of interest" description="Disordered" evidence="1">
    <location>
        <begin position="199"/>
        <end position="226"/>
    </location>
</feature>
<keyword evidence="5" id="KW-1185">Reference proteome</keyword>
<feature type="compositionally biased region" description="Low complexity" evidence="1">
    <location>
        <begin position="64"/>
        <end position="90"/>
    </location>
</feature>
<reference evidence="4" key="2">
    <citation type="submission" date="2019-10" db="EMBL/GenBank/DDBJ databases">
        <title>Conservation and host-specific expression of non-tandemly repeated heterogenous ribosome RNA gene in arbuscular mycorrhizal fungi.</title>
        <authorList>
            <person name="Maeda T."/>
            <person name="Kobayashi Y."/>
            <person name="Nakagawa T."/>
            <person name="Ezawa T."/>
            <person name="Yamaguchi K."/>
            <person name="Bino T."/>
            <person name="Nishimoto Y."/>
            <person name="Shigenobu S."/>
            <person name="Kawaguchi M."/>
        </authorList>
    </citation>
    <scope>NUCLEOTIDE SEQUENCE</scope>
    <source>
        <strain evidence="4">HR1</strain>
    </source>
</reference>
<dbReference type="OrthoDB" id="2422361at2759"/>
<keyword evidence="2" id="KW-0472">Membrane</keyword>
<evidence type="ECO:0000256" key="2">
    <source>
        <dbReference type="SAM" id="Phobius"/>
    </source>
</evidence>
<accession>A0A2Z6QV07</accession>
<evidence type="ECO:0000313" key="3">
    <source>
        <dbReference type="EMBL" id="GBB94117.1"/>
    </source>
</evidence>
<keyword evidence="2" id="KW-0812">Transmembrane</keyword>
<dbReference type="AlphaFoldDB" id="A0A2Z6QV07"/>
<organism evidence="3 5">
    <name type="scientific">Rhizophagus clarus</name>
    <dbReference type="NCBI Taxonomy" id="94130"/>
    <lineage>
        <taxon>Eukaryota</taxon>
        <taxon>Fungi</taxon>
        <taxon>Fungi incertae sedis</taxon>
        <taxon>Mucoromycota</taxon>
        <taxon>Glomeromycotina</taxon>
        <taxon>Glomeromycetes</taxon>
        <taxon>Glomerales</taxon>
        <taxon>Glomeraceae</taxon>
        <taxon>Rhizophagus</taxon>
    </lineage>
</organism>
<feature type="compositionally biased region" description="Low complexity" evidence="1">
    <location>
        <begin position="153"/>
        <end position="166"/>
    </location>
</feature>
<dbReference type="EMBL" id="BEXD01001443">
    <property type="protein sequence ID" value="GBB94117.1"/>
    <property type="molecule type" value="Genomic_DNA"/>
</dbReference>
<feature type="compositionally biased region" description="Basic and acidic residues" evidence="1">
    <location>
        <begin position="212"/>
        <end position="226"/>
    </location>
</feature>
<gene>
    <name evidence="4" type="ORF">RCL2_001892600</name>
    <name evidence="3" type="ORF">RclHR1_22970001</name>
</gene>
<dbReference type="EMBL" id="BLAL01000213">
    <property type="protein sequence ID" value="GES92138.1"/>
    <property type="molecule type" value="Genomic_DNA"/>
</dbReference>
<evidence type="ECO:0000313" key="4">
    <source>
        <dbReference type="EMBL" id="GES92138.1"/>
    </source>
</evidence>
<protein>
    <submittedName>
        <fullName evidence="3">Uncharacterized protein</fullName>
    </submittedName>
</protein>